<evidence type="ECO:0000256" key="1">
    <source>
        <dbReference type="SAM" id="SignalP"/>
    </source>
</evidence>
<evidence type="ECO:0000313" key="2">
    <source>
        <dbReference type="EMBL" id="CAG8956272.1"/>
    </source>
</evidence>
<keyword evidence="1" id="KW-0732">Signal</keyword>
<name>A0A9N9PW64_9HELO</name>
<dbReference type="AlphaFoldDB" id="A0A9N9PW64"/>
<protein>
    <submittedName>
        <fullName evidence="2">Uncharacterized protein</fullName>
    </submittedName>
</protein>
<dbReference type="Proteomes" id="UP000696280">
    <property type="component" value="Unassembled WGS sequence"/>
</dbReference>
<dbReference type="OrthoDB" id="4883669at2759"/>
<proteinExistence type="predicted"/>
<comment type="caution">
    <text evidence="2">The sequence shown here is derived from an EMBL/GenBank/DDBJ whole genome shotgun (WGS) entry which is preliminary data.</text>
</comment>
<evidence type="ECO:0000313" key="3">
    <source>
        <dbReference type="Proteomes" id="UP000696280"/>
    </source>
</evidence>
<organism evidence="2 3">
    <name type="scientific">Hymenoscyphus fraxineus</name>
    <dbReference type="NCBI Taxonomy" id="746836"/>
    <lineage>
        <taxon>Eukaryota</taxon>
        <taxon>Fungi</taxon>
        <taxon>Dikarya</taxon>
        <taxon>Ascomycota</taxon>
        <taxon>Pezizomycotina</taxon>
        <taxon>Leotiomycetes</taxon>
        <taxon>Helotiales</taxon>
        <taxon>Helotiaceae</taxon>
        <taxon>Hymenoscyphus</taxon>
    </lineage>
</organism>
<gene>
    <name evidence="2" type="ORF">HYFRA_00003652</name>
</gene>
<reference evidence="2" key="1">
    <citation type="submission" date="2021-07" db="EMBL/GenBank/DDBJ databases">
        <authorList>
            <person name="Durling M."/>
        </authorList>
    </citation>
    <scope>NUCLEOTIDE SEQUENCE</scope>
</reference>
<accession>A0A9N9PW64</accession>
<keyword evidence="3" id="KW-1185">Reference proteome</keyword>
<feature type="signal peptide" evidence="1">
    <location>
        <begin position="1"/>
        <end position="19"/>
    </location>
</feature>
<sequence>MHFTNPLTTLLSLASLSLAVPSPETLSAVSAAGGSEPTSIAASGLKTRQSTSGTLELDFYPTAACGTSQQHFTIGVINSCHNIIFSEASKQENIDSSFFGKNLHLKLYSGSGCTGNSVSLPLSNNGILGDEFILKFEQLWQRNTKDVDRGFGSEGLRIQ</sequence>
<feature type="chain" id="PRO_5040288337" evidence="1">
    <location>
        <begin position="20"/>
        <end position="159"/>
    </location>
</feature>
<dbReference type="EMBL" id="CAJVRL010000070">
    <property type="protein sequence ID" value="CAG8956272.1"/>
    <property type="molecule type" value="Genomic_DNA"/>
</dbReference>